<keyword evidence="9" id="KW-0406">Ion transport</keyword>
<evidence type="ECO:0000256" key="11">
    <source>
        <dbReference type="SAM" id="Phobius"/>
    </source>
</evidence>
<organism evidence="12 13">
    <name type="scientific">Defluviicoccus vanus</name>
    <dbReference type="NCBI Taxonomy" id="111831"/>
    <lineage>
        <taxon>Bacteria</taxon>
        <taxon>Pseudomonadati</taxon>
        <taxon>Pseudomonadota</taxon>
        <taxon>Alphaproteobacteria</taxon>
        <taxon>Rhodospirillales</taxon>
        <taxon>Rhodospirillaceae</taxon>
        <taxon>Defluviicoccus</taxon>
    </lineage>
</organism>
<evidence type="ECO:0000256" key="8">
    <source>
        <dbReference type="ARBA" id="ARBA00022989"/>
    </source>
</evidence>
<evidence type="ECO:0000256" key="5">
    <source>
        <dbReference type="ARBA" id="ARBA00022519"/>
    </source>
</evidence>
<dbReference type="Pfam" id="PF01544">
    <property type="entry name" value="CorA"/>
    <property type="match status" value="1"/>
</dbReference>
<feature type="transmembrane region" description="Helical" evidence="11">
    <location>
        <begin position="299"/>
        <end position="319"/>
    </location>
</feature>
<comment type="subcellular location">
    <subcellularLocation>
        <location evidence="1">Cell membrane</location>
        <topology evidence="1">Multi-pass membrane protein</topology>
    </subcellularLocation>
</comment>
<dbReference type="KEGG" id="dvn:HQ394_04310"/>
<comment type="similarity">
    <text evidence="2">Belongs to the CorA metal ion transporter (MIT) (TC 1.A.35) family.</text>
</comment>
<gene>
    <name evidence="12" type="ORF">HQ394_04310</name>
</gene>
<dbReference type="EMBL" id="CP053923">
    <property type="protein sequence ID" value="QNT68733.1"/>
    <property type="molecule type" value="Genomic_DNA"/>
</dbReference>
<evidence type="ECO:0000256" key="3">
    <source>
        <dbReference type="ARBA" id="ARBA00022448"/>
    </source>
</evidence>
<dbReference type="InterPro" id="IPR045863">
    <property type="entry name" value="CorA_TM1_TM2"/>
</dbReference>
<keyword evidence="4" id="KW-1003">Cell membrane</keyword>
<dbReference type="Proteomes" id="UP000516369">
    <property type="component" value="Chromosome"/>
</dbReference>
<dbReference type="AlphaFoldDB" id="A0A7H1MZ47"/>
<dbReference type="SUPFAM" id="SSF143865">
    <property type="entry name" value="CorA soluble domain-like"/>
    <property type="match status" value="1"/>
</dbReference>
<dbReference type="SUPFAM" id="SSF144083">
    <property type="entry name" value="Magnesium transport protein CorA, transmembrane region"/>
    <property type="match status" value="1"/>
</dbReference>
<keyword evidence="8 11" id="KW-1133">Transmembrane helix</keyword>
<reference evidence="12 13" key="1">
    <citation type="submission" date="2020-05" db="EMBL/GenBank/DDBJ databases">
        <title>Complete closed genome sequence of Defluviicoccus vanus.</title>
        <authorList>
            <person name="Bessarab I."/>
            <person name="Arumugam K."/>
            <person name="Maszenan A.M."/>
            <person name="Seviour R.J."/>
            <person name="Williams R.B."/>
        </authorList>
    </citation>
    <scope>NUCLEOTIDE SEQUENCE [LARGE SCALE GENOMIC DNA]</scope>
    <source>
        <strain evidence="12 13">Ben 114</strain>
    </source>
</reference>
<dbReference type="GO" id="GO:0015087">
    <property type="term" value="F:cobalt ion transmembrane transporter activity"/>
    <property type="evidence" value="ECO:0007669"/>
    <property type="project" value="TreeGrafter"/>
</dbReference>
<dbReference type="InterPro" id="IPR002523">
    <property type="entry name" value="MgTranspt_CorA/ZnTranspt_ZntB"/>
</dbReference>
<evidence type="ECO:0000256" key="4">
    <source>
        <dbReference type="ARBA" id="ARBA00022475"/>
    </source>
</evidence>
<dbReference type="InterPro" id="IPR045861">
    <property type="entry name" value="CorA_cytoplasmic_dom"/>
</dbReference>
<keyword evidence="10 11" id="KW-0472">Membrane</keyword>
<keyword evidence="5" id="KW-0997">Cell inner membrane</keyword>
<name>A0A7H1MZ47_9PROT</name>
<dbReference type="GO" id="GO:0005886">
    <property type="term" value="C:plasma membrane"/>
    <property type="evidence" value="ECO:0007669"/>
    <property type="project" value="UniProtKB-SubCell"/>
</dbReference>
<keyword evidence="13" id="KW-1185">Reference proteome</keyword>
<keyword evidence="3" id="KW-0813">Transport</keyword>
<evidence type="ECO:0000256" key="1">
    <source>
        <dbReference type="ARBA" id="ARBA00004651"/>
    </source>
</evidence>
<protein>
    <submittedName>
        <fullName evidence="12">Mg2+/Co2+ transporter</fullName>
    </submittedName>
</protein>
<keyword evidence="7" id="KW-0862">Zinc</keyword>
<dbReference type="GO" id="GO:0050897">
    <property type="term" value="F:cobalt ion binding"/>
    <property type="evidence" value="ECO:0007669"/>
    <property type="project" value="TreeGrafter"/>
</dbReference>
<dbReference type="PANTHER" id="PTHR46494:SF3">
    <property type="entry name" value="ZINC TRANSPORT PROTEIN ZNTB"/>
    <property type="match status" value="1"/>
</dbReference>
<evidence type="ECO:0000256" key="9">
    <source>
        <dbReference type="ARBA" id="ARBA00023065"/>
    </source>
</evidence>
<dbReference type="PANTHER" id="PTHR46494">
    <property type="entry name" value="CORA FAMILY METAL ION TRANSPORTER (EUROFUNG)"/>
    <property type="match status" value="1"/>
</dbReference>
<evidence type="ECO:0000313" key="12">
    <source>
        <dbReference type="EMBL" id="QNT68733.1"/>
    </source>
</evidence>
<dbReference type="GO" id="GO:0000287">
    <property type="term" value="F:magnesium ion binding"/>
    <property type="evidence" value="ECO:0007669"/>
    <property type="project" value="TreeGrafter"/>
</dbReference>
<dbReference type="GO" id="GO:0015095">
    <property type="term" value="F:magnesium ion transmembrane transporter activity"/>
    <property type="evidence" value="ECO:0007669"/>
    <property type="project" value="TreeGrafter"/>
</dbReference>
<dbReference type="RefSeq" id="WP_190262167.1">
    <property type="nucleotide sequence ID" value="NZ_CP053923.1"/>
</dbReference>
<keyword evidence="6 11" id="KW-0812">Transmembrane</keyword>
<proteinExistence type="inferred from homology"/>
<dbReference type="Gene3D" id="3.30.460.20">
    <property type="entry name" value="CorA soluble domain-like"/>
    <property type="match status" value="1"/>
</dbReference>
<evidence type="ECO:0000256" key="7">
    <source>
        <dbReference type="ARBA" id="ARBA00022833"/>
    </source>
</evidence>
<sequence length="325" mass="36534">MGVELNDNRGLICGFALQPDASATPLDAAAIDRLAPSPANPVWLHFNYNDGRARDWIANCPWIAEEGREALLVADHSIRFETAGSGIFIVLGEAYADDRESFGVFNVYLDRHCMVTTRRHQLTAIGKLRNDLAQGLALSNTTALFLRLLEHKAATFAKSTQDCIEALDDFEELVFSGHFRRASNLGRERQLMARVRRQRAGNRQAMGEMLEHPPTWWDEEATMDLRRAIARLTSTAQDLDLAADRARLLSEEIDSRMNEATNRNLYFVSVLAAVFLPITLISGVFGMNVGGLPWVEDPYGFFWTMLLMAGAILTVLWFLRRRGIF</sequence>
<accession>A0A7H1MZ47</accession>
<evidence type="ECO:0000313" key="13">
    <source>
        <dbReference type="Proteomes" id="UP000516369"/>
    </source>
</evidence>
<evidence type="ECO:0000256" key="10">
    <source>
        <dbReference type="ARBA" id="ARBA00023136"/>
    </source>
</evidence>
<dbReference type="Gene3D" id="1.20.58.340">
    <property type="entry name" value="Magnesium transport protein CorA, transmembrane region"/>
    <property type="match status" value="2"/>
</dbReference>
<evidence type="ECO:0000256" key="6">
    <source>
        <dbReference type="ARBA" id="ARBA00022692"/>
    </source>
</evidence>
<feature type="transmembrane region" description="Helical" evidence="11">
    <location>
        <begin position="265"/>
        <end position="287"/>
    </location>
</feature>
<evidence type="ECO:0000256" key="2">
    <source>
        <dbReference type="ARBA" id="ARBA00009765"/>
    </source>
</evidence>